<protein>
    <submittedName>
        <fullName evidence="1">Uncharacterized protein</fullName>
    </submittedName>
</protein>
<name>A0AAW4TS24_9BURK</name>
<reference evidence="1" key="1">
    <citation type="submission" date="2023-08" db="EMBL/GenBank/DDBJ databases">
        <title>A collection of bacterial strains from the Burkholderia cepacia Research Laboratory and Repository.</title>
        <authorList>
            <person name="Lipuma J."/>
            <person name="Spilker T."/>
        </authorList>
    </citation>
    <scope>NUCLEOTIDE SEQUENCE</scope>
    <source>
        <strain evidence="1">AU0862</strain>
    </source>
</reference>
<comment type="caution">
    <text evidence="1">The sequence shown here is derived from an EMBL/GenBank/DDBJ whole genome shotgun (WGS) entry which is preliminary data.</text>
</comment>
<dbReference type="RefSeq" id="WP_175027536.1">
    <property type="nucleotide sequence ID" value="NZ_JAIZTC010000008.1"/>
</dbReference>
<proteinExistence type="predicted"/>
<evidence type="ECO:0000313" key="2">
    <source>
        <dbReference type="Proteomes" id="UP001199070"/>
    </source>
</evidence>
<sequence>MLRPMTAVQSAFVDMCIADAKYHILSLMEVTVIGYEARCCNDLGGNIVVGKYGFCEHQVTLGRELFPDAPGQPEGSGFDEVYYDIICTALDDWLSGPVIPLEQIQSPPPLGYD</sequence>
<accession>A0AAW4TS24</accession>
<evidence type="ECO:0000313" key="1">
    <source>
        <dbReference type="EMBL" id="MCA8382597.1"/>
    </source>
</evidence>
<dbReference type="EMBL" id="JAIZTC010000008">
    <property type="protein sequence ID" value="MCA8382597.1"/>
    <property type="molecule type" value="Genomic_DNA"/>
</dbReference>
<gene>
    <name evidence="1" type="ORF">LGN22_27195</name>
</gene>
<organism evidence="1 2">
    <name type="scientific">Burkholderia cenocepacia</name>
    <dbReference type="NCBI Taxonomy" id="95486"/>
    <lineage>
        <taxon>Bacteria</taxon>
        <taxon>Pseudomonadati</taxon>
        <taxon>Pseudomonadota</taxon>
        <taxon>Betaproteobacteria</taxon>
        <taxon>Burkholderiales</taxon>
        <taxon>Burkholderiaceae</taxon>
        <taxon>Burkholderia</taxon>
        <taxon>Burkholderia cepacia complex</taxon>
    </lineage>
</organism>
<dbReference type="Proteomes" id="UP001199070">
    <property type="component" value="Unassembled WGS sequence"/>
</dbReference>
<dbReference type="AlphaFoldDB" id="A0AAW4TS24"/>